<gene>
    <name evidence="2" type="ORF">QBC37DRAFT_371956</name>
</gene>
<sequence length="371" mass="41667">MAANLDVASRSCAKKRGRDDDSGVRTRSSQSAVLPALRPELPSTGHLQKKRRTMAPTDGWADSDYQYRQTITSPRVNGATSIDETDRYWFKLVSVLALLGRSTARPHSRPREFVPYPGHWEIVPSYLDSTIGRSSTVKGACASLVNDQTSDLRILCQKLGHLSNLIQTSDRLNLELIDIAVLLTLTKILDSMSNTKWPGVDIRAVTFAMRQVLHSASCFGETNAWYSLLVKKITQHQDFKALEETRCWSKFGPAMDRGKHALWNHFSLVGMLGGEEKGWNTGFIPCMGHGWVVADFEKHRLFFLREDSVTVSTAERYGTFAMVFNTPGSSSTHSHPPIVFPEVSARQLQKRSKFGLEEWYKAKMGDEDPEE</sequence>
<dbReference type="EMBL" id="MU858079">
    <property type="protein sequence ID" value="KAK4215501.1"/>
    <property type="molecule type" value="Genomic_DNA"/>
</dbReference>
<dbReference type="AlphaFoldDB" id="A0AAN6YBB8"/>
<evidence type="ECO:0000313" key="2">
    <source>
        <dbReference type="EMBL" id="KAK4215501.1"/>
    </source>
</evidence>
<evidence type="ECO:0000313" key="3">
    <source>
        <dbReference type="Proteomes" id="UP001301769"/>
    </source>
</evidence>
<protein>
    <submittedName>
        <fullName evidence="2">Uncharacterized protein</fullName>
    </submittedName>
</protein>
<proteinExistence type="predicted"/>
<name>A0AAN6YBB8_9PEZI</name>
<organism evidence="2 3">
    <name type="scientific">Rhypophila decipiens</name>
    <dbReference type="NCBI Taxonomy" id="261697"/>
    <lineage>
        <taxon>Eukaryota</taxon>
        <taxon>Fungi</taxon>
        <taxon>Dikarya</taxon>
        <taxon>Ascomycota</taxon>
        <taxon>Pezizomycotina</taxon>
        <taxon>Sordariomycetes</taxon>
        <taxon>Sordariomycetidae</taxon>
        <taxon>Sordariales</taxon>
        <taxon>Naviculisporaceae</taxon>
        <taxon>Rhypophila</taxon>
    </lineage>
</organism>
<feature type="region of interest" description="Disordered" evidence="1">
    <location>
        <begin position="1"/>
        <end position="61"/>
    </location>
</feature>
<accession>A0AAN6YBB8</accession>
<comment type="caution">
    <text evidence="2">The sequence shown here is derived from an EMBL/GenBank/DDBJ whole genome shotgun (WGS) entry which is preliminary data.</text>
</comment>
<reference evidence="2" key="2">
    <citation type="submission" date="2023-05" db="EMBL/GenBank/DDBJ databases">
        <authorList>
            <consortium name="Lawrence Berkeley National Laboratory"/>
            <person name="Steindorff A."/>
            <person name="Hensen N."/>
            <person name="Bonometti L."/>
            <person name="Westerberg I."/>
            <person name="Brannstrom I.O."/>
            <person name="Guillou S."/>
            <person name="Cros-Aarteil S."/>
            <person name="Calhoun S."/>
            <person name="Haridas S."/>
            <person name="Kuo A."/>
            <person name="Mondo S."/>
            <person name="Pangilinan J."/>
            <person name="Riley R."/>
            <person name="Labutti K."/>
            <person name="Andreopoulos B."/>
            <person name="Lipzen A."/>
            <person name="Chen C."/>
            <person name="Yanf M."/>
            <person name="Daum C."/>
            <person name="Ng V."/>
            <person name="Clum A."/>
            <person name="Ohm R."/>
            <person name="Martin F."/>
            <person name="Silar P."/>
            <person name="Natvig D."/>
            <person name="Lalanne C."/>
            <person name="Gautier V."/>
            <person name="Ament-Velasquez S.L."/>
            <person name="Kruys A."/>
            <person name="Hutchinson M.I."/>
            <person name="Powell A.J."/>
            <person name="Barry K."/>
            <person name="Miller A.N."/>
            <person name="Grigoriev I.V."/>
            <person name="Debuchy R."/>
            <person name="Gladieux P."/>
            <person name="Thoren M.H."/>
            <person name="Johannesson H."/>
        </authorList>
    </citation>
    <scope>NUCLEOTIDE SEQUENCE</scope>
    <source>
        <strain evidence="2">PSN293</strain>
    </source>
</reference>
<dbReference type="Proteomes" id="UP001301769">
    <property type="component" value="Unassembled WGS sequence"/>
</dbReference>
<reference evidence="2" key="1">
    <citation type="journal article" date="2023" name="Mol. Phylogenet. Evol.">
        <title>Genome-scale phylogeny and comparative genomics of the fungal order Sordariales.</title>
        <authorList>
            <person name="Hensen N."/>
            <person name="Bonometti L."/>
            <person name="Westerberg I."/>
            <person name="Brannstrom I.O."/>
            <person name="Guillou S."/>
            <person name="Cros-Aarteil S."/>
            <person name="Calhoun S."/>
            <person name="Haridas S."/>
            <person name="Kuo A."/>
            <person name="Mondo S."/>
            <person name="Pangilinan J."/>
            <person name="Riley R."/>
            <person name="LaButti K."/>
            <person name="Andreopoulos B."/>
            <person name="Lipzen A."/>
            <person name="Chen C."/>
            <person name="Yan M."/>
            <person name="Daum C."/>
            <person name="Ng V."/>
            <person name="Clum A."/>
            <person name="Steindorff A."/>
            <person name="Ohm R.A."/>
            <person name="Martin F."/>
            <person name="Silar P."/>
            <person name="Natvig D.O."/>
            <person name="Lalanne C."/>
            <person name="Gautier V."/>
            <person name="Ament-Velasquez S.L."/>
            <person name="Kruys A."/>
            <person name="Hutchinson M.I."/>
            <person name="Powell A.J."/>
            <person name="Barry K."/>
            <person name="Miller A.N."/>
            <person name="Grigoriev I.V."/>
            <person name="Debuchy R."/>
            <person name="Gladieux P."/>
            <person name="Hiltunen Thoren M."/>
            <person name="Johannesson H."/>
        </authorList>
    </citation>
    <scope>NUCLEOTIDE SEQUENCE</scope>
    <source>
        <strain evidence="2">PSN293</strain>
    </source>
</reference>
<keyword evidence="3" id="KW-1185">Reference proteome</keyword>
<evidence type="ECO:0000256" key="1">
    <source>
        <dbReference type="SAM" id="MobiDB-lite"/>
    </source>
</evidence>